<dbReference type="SMART" id="SM00347">
    <property type="entry name" value="HTH_MARR"/>
    <property type="match status" value="1"/>
</dbReference>
<dbReference type="PANTHER" id="PTHR33164:SF64">
    <property type="entry name" value="TRANSCRIPTIONAL REGULATOR SLYA"/>
    <property type="match status" value="1"/>
</dbReference>
<dbReference type="Gene3D" id="1.10.10.10">
    <property type="entry name" value="Winged helix-like DNA-binding domain superfamily/Winged helix DNA-binding domain"/>
    <property type="match status" value="1"/>
</dbReference>
<evidence type="ECO:0000256" key="2">
    <source>
        <dbReference type="ARBA" id="ARBA00023125"/>
    </source>
</evidence>
<protein>
    <submittedName>
        <fullName evidence="5">MarR family transcriptional regulator</fullName>
    </submittedName>
</protein>
<accession>A0ABT1CHB6</accession>
<evidence type="ECO:0000259" key="4">
    <source>
        <dbReference type="PROSITE" id="PS50995"/>
    </source>
</evidence>
<dbReference type="RefSeq" id="WP_252849451.1">
    <property type="nucleotide sequence ID" value="NZ_BAPW01000003.1"/>
</dbReference>
<evidence type="ECO:0000313" key="6">
    <source>
        <dbReference type="Proteomes" id="UP001523401"/>
    </source>
</evidence>
<dbReference type="InterPro" id="IPR036388">
    <property type="entry name" value="WH-like_DNA-bd_sf"/>
</dbReference>
<dbReference type="Proteomes" id="UP001523401">
    <property type="component" value="Unassembled WGS sequence"/>
</dbReference>
<evidence type="ECO:0000256" key="1">
    <source>
        <dbReference type="ARBA" id="ARBA00023015"/>
    </source>
</evidence>
<comment type="caution">
    <text evidence="5">The sequence shown here is derived from an EMBL/GenBank/DDBJ whole genome shotgun (WGS) entry which is preliminary data.</text>
</comment>
<dbReference type="PROSITE" id="PS50995">
    <property type="entry name" value="HTH_MARR_2"/>
    <property type="match status" value="1"/>
</dbReference>
<dbReference type="EMBL" id="JAMXQU010000006">
    <property type="protein sequence ID" value="MCO6160247.1"/>
    <property type="molecule type" value="Genomic_DNA"/>
</dbReference>
<keyword evidence="1" id="KW-0805">Transcription regulation</keyword>
<dbReference type="PROSITE" id="PS01117">
    <property type="entry name" value="HTH_MARR_1"/>
    <property type="match status" value="1"/>
</dbReference>
<dbReference type="InterPro" id="IPR000835">
    <property type="entry name" value="HTH_MarR-typ"/>
</dbReference>
<keyword evidence="2" id="KW-0238">DNA-binding</keyword>
<dbReference type="InterPro" id="IPR039422">
    <property type="entry name" value="MarR/SlyA-like"/>
</dbReference>
<proteinExistence type="predicted"/>
<dbReference type="Pfam" id="PF12802">
    <property type="entry name" value="MarR_2"/>
    <property type="match status" value="1"/>
</dbReference>
<feature type="domain" description="HTH marR-type" evidence="4">
    <location>
        <begin position="4"/>
        <end position="137"/>
    </location>
</feature>
<name>A0ABT1CHB6_9PROT</name>
<dbReference type="SUPFAM" id="SSF46785">
    <property type="entry name" value="Winged helix' DNA-binding domain"/>
    <property type="match status" value="1"/>
</dbReference>
<gene>
    <name evidence="5" type="ORF">NF685_09425</name>
</gene>
<dbReference type="InterPro" id="IPR036390">
    <property type="entry name" value="WH_DNA-bd_sf"/>
</dbReference>
<sequence length="164" mass="18985">MSETMTMGRMMALIARRWRQILDTRLRPHDLTDATWQPLLELQRHGRPMHPKEIAEALLLDKSSMVRILRTLEDKGFVTREPDEEDKRAFYVKLTEDGALRLNEVLRLSRQIEQHATDGIDEADLAATRRVLGQILVRLNAPTLPDEENRAMASEHSRKHETIA</sequence>
<dbReference type="PRINTS" id="PR00598">
    <property type="entry name" value="HTHMARR"/>
</dbReference>
<keyword evidence="3" id="KW-0804">Transcription</keyword>
<dbReference type="PANTHER" id="PTHR33164">
    <property type="entry name" value="TRANSCRIPTIONAL REGULATOR, MARR FAMILY"/>
    <property type="match status" value="1"/>
</dbReference>
<keyword evidence="6" id="KW-1185">Reference proteome</keyword>
<reference evidence="5 6" key="1">
    <citation type="submission" date="2022-06" db="EMBL/GenBank/DDBJ databases">
        <title>Whole-genome of Asaia lannensis strain LMG 27011T.</title>
        <authorList>
            <person name="Sombolestani A."/>
        </authorList>
    </citation>
    <scope>NUCLEOTIDE SEQUENCE [LARGE SCALE GENOMIC DNA]</scope>
    <source>
        <strain evidence="5 6">NBRC 102526</strain>
    </source>
</reference>
<organism evidence="5 6">
    <name type="scientific">Asaia lannensis NBRC 102526</name>
    <dbReference type="NCBI Taxonomy" id="1307926"/>
    <lineage>
        <taxon>Bacteria</taxon>
        <taxon>Pseudomonadati</taxon>
        <taxon>Pseudomonadota</taxon>
        <taxon>Alphaproteobacteria</taxon>
        <taxon>Acetobacterales</taxon>
        <taxon>Acetobacteraceae</taxon>
        <taxon>Asaia</taxon>
    </lineage>
</organism>
<evidence type="ECO:0000256" key="3">
    <source>
        <dbReference type="ARBA" id="ARBA00023163"/>
    </source>
</evidence>
<dbReference type="InterPro" id="IPR023187">
    <property type="entry name" value="Tscrpt_reg_MarR-type_CS"/>
</dbReference>
<evidence type="ECO:0000313" key="5">
    <source>
        <dbReference type="EMBL" id="MCO6160247.1"/>
    </source>
</evidence>